<accession>A0A7Z9BW09</accession>
<evidence type="ECO:0000313" key="1">
    <source>
        <dbReference type="EMBL" id="VXD23321.1"/>
    </source>
</evidence>
<dbReference type="EMBL" id="CZCU02000155">
    <property type="protein sequence ID" value="VXD23321.1"/>
    <property type="molecule type" value="Genomic_DNA"/>
</dbReference>
<reference evidence="1" key="1">
    <citation type="submission" date="2019-10" db="EMBL/GenBank/DDBJ databases">
        <authorList>
            <consortium name="Genoscope - CEA"/>
            <person name="William W."/>
        </authorList>
    </citation>
    <scope>NUCLEOTIDE SEQUENCE [LARGE SCALE GENOMIC DNA]</scope>
    <source>
        <strain evidence="1">BBR_PRJEB10992</strain>
    </source>
</reference>
<dbReference type="GO" id="GO:0004190">
    <property type="term" value="F:aspartic-type endopeptidase activity"/>
    <property type="evidence" value="ECO:0007669"/>
    <property type="project" value="InterPro"/>
</dbReference>
<dbReference type="OrthoDB" id="530362at2"/>
<dbReference type="InterPro" id="IPR001969">
    <property type="entry name" value="Aspartic_peptidase_AS"/>
</dbReference>
<dbReference type="Proteomes" id="UP000184550">
    <property type="component" value="Unassembled WGS sequence"/>
</dbReference>
<gene>
    <name evidence="1" type="ORF">PL8927_780023</name>
</gene>
<protein>
    <recommendedName>
        <fullName evidence="3">Peptidase A2 domain-containing protein</fullName>
    </recommendedName>
</protein>
<keyword evidence="2" id="KW-1185">Reference proteome</keyword>
<dbReference type="PROSITE" id="PS00141">
    <property type="entry name" value="ASP_PROTEASE"/>
    <property type="match status" value="1"/>
</dbReference>
<evidence type="ECO:0008006" key="3">
    <source>
        <dbReference type="Google" id="ProtNLM"/>
    </source>
</evidence>
<evidence type="ECO:0000313" key="2">
    <source>
        <dbReference type="Proteomes" id="UP000184550"/>
    </source>
</evidence>
<comment type="caution">
    <text evidence="1">The sequence shown here is derived from an EMBL/GenBank/DDBJ whole genome shotgun (WGS) entry which is preliminary data.</text>
</comment>
<dbReference type="AlphaFoldDB" id="A0A7Z9BW09"/>
<dbReference type="RefSeq" id="WP_083625464.1">
    <property type="nucleotide sequence ID" value="NZ_LR734879.1"/>
</dbReference>
<name>A0A7Z9BW09_9CYAN</name>
<dbReference type="GO" id="GO:0006508">
    <property type="term" value="P:proteolysis"/>
    <property type="evidence" value="ECO:0007669"/>
    <property type="project" value="InterPro"/>
</dbReference>
<proteinExistence type="predicted"/>
<organism evidence="1 2">
    <name type="scientific">Planktothrix serta PCC 8927</name>
    <dbReference type="NCBI Taxonomy" id="671068"/>
    <lineage>
        <taxon>Bacteria</taxon>
        <taxon>Bacillati</taxon>
        <taxon>Cyanobacteriota</taxon>
        <taxon>Cyanophyceae</taxon>
        <taxon>Oscillatoriophycideae</taxon>
        <taxon>Oscillatoriales</taxon>
        <taxon>Microcoleaceae</taxon>
        <taxon>Planktothrix</taxon>
    </lineage>
</organism>
<sequence>MRNAKRFSFIERRNQAGEANVFPCVPITLSYHDCVLEVVGLLDTGASLNILPYHVGLALGAVWEEQTLSIPLAGNLAPVEARGLAVVGQVSDFPPVRLAFAWAKSNDPPIILGQLNFFLEFDVCFYRSQLAFEVCPKFREN</sequence>